<evidence type="ECO:0000313" key="2">
    <source>
        <dbReference type="Proteomes" id="UP000291380"/>
    </source>
</evidence>
<dbReference type="Proteomes" id="UP000291380">
    <property type="component" value="Unassembled WGS sequence"/>
</dbReference>
<evidence type="ECO:0000313" key="1">
    <source>
        <dbReference type="EMBL" id="TCB61523.1"/>
    </source>
</evidence>
<dbReference type="AlphaFoldDB" id="A0A4R0EQ04"/>
<protein>
    <submittedName>
        <fullName evidence="1">Uncharacterized protein</fullName>
    </submittedName>
</protein>
<gene>
    <name evidence="1" type="ORF">E0H85_03120</name>
</gene>
<name>A0A4R0EQ04_9GAMM</name>
<comment type="caution">
    <text evidence="1">The sequence shown here is derived from an EMBL/GenBank/DDBJ whole genome shotgun (WGS) entry which is preliminary data.</text>
</comment>
<reference evidence="1 2" key="1">
    <citation type="submission" date="2019-02" db="EMBL/GenBank/DDBJ databases">
        <title>High diversity of culturable Acinetobacter species in natural soil and water ecosystems.</title>
        <authorList>
            <person name="Radolfova-Krizova L."/>
            <person name="Nemec A."/>
        </authorList>
    </citation>
    <scope>NUCLEOTIDE SEQUENCE [LARGE SCALE GENOMIC DNA]</scope>
    <source>
        <strain evidence="1 2">ANC 4281</strain>
    </source>
</reference>
<sequence length="39" mass="4560">MSSKENKIQIKVQLFALLHAMKSIIQRQSLQFIGNKKCR</sequence>
<proteinExistence type="predicted"/>
<accession>A0A4R0EQ04</accession>
<dbReference type="EMBL" id="SJOA01000002">
    <property type="protein sequence ID" value="TCB61523.1"/>
    <property type="molecule type" value="Genomic_DNA"/>
</dbReference>
<organism evidence="1 2">
    <name type="scientific">Acinetobacter terrae</name>
    <dbReference type="NCBI Taxonomy" id="2731247"/>
    <lineage>
        <taxon>Bacteria</taxon>
        <taxon>Pseudomonadati</taxon>
        <taxon>Pseudomonadota</taxon>
        <taxon>Gammaproteobacteria</taxon>
        <taxon>Moraxellales</taxon>
        <taxon>Moraxellaceae</taxon>
        <taxon>Acinetobacter</taxon>
        <taxon>Acinetobacter Taxon 24</taxon>
    </lineage>
</organism>